<evidence type="ECO:0000259" key="12">
    <source>
        <dbReference type="PROSITE" id="PS50106"/>
    </source>
</evidence>
<comment type="similarity">
    <text evidence="3 11">Belongs to the peptidase M50B family.</text>
</comment>
<dbReference type="EMBL" id="CP000383">
    <property type="protein sequence ID" value="ABG60236.1"/>
    <property type="molecule type" value="Genomic_DNA"/>
</dbReference>
<dbReference type="AlphaFoldDB" id="A0A6N4SV00"/>
<dbReference type="KEGG" id="chu:CHU_2995"/>
<keyword evidence="9 11" id="KW-0482">Metalloprotease</keyword>
<evidence type="ECO:0000256" key="9">
    <source>
        <dbReference type="ARBA" id="ARBA00023049"/>
    </source>
</evidence>
<name>A0A6N4SV00_CYTH3</name>
<reference evidence="13 14" key="1">
    <citation type="journal article" date="2007" name="Appl. Environ. Microbiol.">
        <title>Genome sequence of the cellulolytic gliding bacterium Cytophaga hutchinsonii.</title>
        <authorList>
            <person name="Xie G."/>
            <person name="Bruce D.C."/>
            <person name="Challacombe J.F."/>
            <person name="Chertkov O."/>
            <person name="Detter J.C."/>
            <person name="Gilna P."/>
            <person name="Han C.S."/>
            <person name="Lucas S."/>
            <person name="Misra M."/>
            <person name="Myers G.L."/>
            <person name="Richardson P."/>
            <person name="Tapia R."/>
            <person name="Thayer N."/>
            <person name="Thompson L.S."/>
            <person name="Brettin T.S."/>
            <person name="Henrissat B."/>
            <person name="Wilson D.B."/>
            <person name="McBride M.J."/>
        </authorList>
    </citation>
    <scope>NUCLEOTIDE SEQUENCE [LARGE SCALE GENOMIC DNA]</scope>
    <source>
        <strain evidence="14">ATCC 33406 / DSM 1761 / CIP 103989 / NBRC 15051 / NCIMB 9469 / D465</strain>
    </source>
</reference>
<evidence type="ECO:0000256" key="6">
    <source>
        <dbReference type="ARBA" id="ARBA00022801"/>
    </source>
</evidence>
<dbReference type="NCBIfam" id="TIGR00054">
    <property type="entry name" value="RIP metalloprotease RseP"/>
    <property type="match status" value="1"/>
</dbReference>
<dbReference type="Pfam" id="PF17820">
    <property type="entry name" value="PDZ_6"/>
    <property type="match status" value="2"/>
</dbReference>
<feature type="domain" description="PDZ" evidence="12">
    <location>
        <begin position="216"/>
        <end position="281"/>
    </location>
</feature>
<dbReference type="Gene3D" id="2.30.42.10">
    <property type="match status" value="2"/>
</dbReference>
<keyword evidence="8 11" id="KW-1133">Transmembrane helix</keyword>
<protein>
    <recommendedName>
        <fullName evidence="11">Zinc metalloprotease</fullName>
        <ecNumber evidence="11">3.4.24.-</ecNumber>
    </recommendedName>
</protein>
<keyword evidence="10 11" id="KW-0472">Membrane</keyword>
<comment type="subcellular location">
    <subcellularLocation>
        <location evidence="2">Membrane</location>
        <topology evidence="2">Multi-pass membrane protein</topology>
    </subcellularLocation>
</comment>
<dbReference type="Pfam" id="PF02163">
    <property type="entry name" value="Peptidase_M50"/>
    <property type="match status" value="1"/>
</dbReference>
<keyword evidence="6 11" id="KW-0378">Hydrolase</keyword>
<evidence type="ECO:0000256" key="2">
    <source>
        <dbReference type="ARBA" id="ARBA00004141"/>
    </source>
</evidence>
<keyword evidence="7 11" id="KW-0862">Zinc</keyword>
<organism evidence="13 14">
    <name type="scientific">Cytophaga hutchinsonii (strain ATCC 33406 / DSM 1761 / CIP 103989 / NBRC 15051 / NCIMB 9469 / D465)</name>
    <dbReference type="NCBI Taxonomy" id="269798"/>
    <lineage>
        <taxon>Bacteria</taxon>
        <taxon>Pseudomonadati</taxon>
        <taxon>Bacteroidota</taxon>
        <taxon>Cytophagia</taxon>
        <taxon>Cytophagales</taxon>
        <taxon>Cytophagaceae</taxon>
        <taxon>Cytophaga</taxon>
    </lineage>
</organism>
<feature type="transmembrane region" description="Helical" evidence="11">
    <location>
        <begin position="92"/>
        <end position="113"/>
    </location>
</feature>
<keyword evidence="4 13" id="KW-0645">Protease</keyword>
<dbReference type="InterPro" id="IPR004387">
    <property type="entry name" value="Pept_M50_Zn"/>
</dbReference>
<evidence type="ECO:0000313" key="14">
    <source>
        <dbReference type="Proteomes" id="UP000001822"/>
    </source>
</evidence>
<sequence length="430" mass="47114">MAAQLILGLSILVGVHELGHMLTAKYFGMRVEKFSIGFPPKLFGFKKGDTEYSVGAIPLGGFVKISGMVDESMDTEALKEEPKAWEFRSKPAWQRLIVMLGGVIVNVLVAFLINISLTWINGEEYISAGEVNKYGIVAQPIAQEIGLQNGDKIVAVNGKQIDDFADVYEALLEQNSSFTVIRNGAALTIVLPSNVLDKLAEKNAKGFIEPNFPFTVGEVMKGSNAEKAGLQAGDSVIGISGQRINYYNDLKQVLAANKNKKVEMLVVRNQQEVKLNVQVDTAGLIGFGAKNGMQISTRSFSFIESVPRGITSSIKVVTDQLKAFSKIFRGELKPSNSVGSFFTMGKAYGPKWIWPHFWSLTATLSMILAFMNLLPIPALDGGHVMFLLYEIISGKKPSDKFLENAQKIGMLLLLSLMLYAISNDAIRNIF</sequence>
<evidence type="ECO:0000256" key="3">
    <source>
        <dbReference type="ARBA" id="ARBA00007931"/>
    </source>
</evidence>
<dbReference type="PROSITE" id="PS50106">
    <property type="entry name" value="PDZ"/>
    <property type="match status" value="1"/>
</dbReference>
<dbReference type="PANTHER" id="PTHR42837:SF2">
    <property type="entry name" value="MEMBRANE METALLOPROTEASE ARASP2, CHLOROPLASTIC-RELATED"/>
    <property type="match status" value="1"/>
</dbReference>
<evidence type="ECO:0000313" key="13">
    <source>
        <dbReference type="EMBL" id="ABG60236.1"/>
    </source>
</evidence>
<keyword evidence="11" id="KW-0479">Metal-binding</keyword>
<dbReference type="GO" id="GO:0016020">
    <property type="term" value="C:membrane"/>
    <property type="evidence" value="ECO:0007669"/>
    <property type="project" value="UniProtKB-SubCell"/>
</dbReference>
<feature type="transmembrane region" description="Helical" evidence="11">
    <location>
        <begin position="357"/>
        <end position="379"/>
    </location>
</feature>
<feature type="transmembrane region" description="Helical" evidence="11">
    <location>
        <begin position="408"/>
        <end position="426"/>
    </location>
</feature>
<dbReference type="PANTHER" id="PTHR42837">
    <property type="entry name" value="REGULATOR OF SIGMA-E PROTEASE RSEP"/>
    <property type="match status" value="1"/>
</dbReference>
<comment type="cofactor">
    <cofactor evidence="1 11">
        <name>Zn(2+)</name>
        <dbReference type="ChEBI" id="CHEBI:29105"/>
    </cofactor>
</comment>
<dbReference type="GO" id="GO:0004222">
    <property type="term" value="F:metalloendopeptidase activity"/>
    <property type="evidence" value="ECO:0007669"/>
    <property type="project" value="InterPro"/>
</dbReference>
<evidence type="ECO:0000256" key="11">
    <source>
        <dbReference type="RuleBase" id="RU362031"/>
    </source>
</evidence>
<evidence type="ECO:0000256" key="1">
    <source>
        <dbReference type="ARBA" id="ARBA00001947"/>
    </source>
</evidence>
<dbReference type="RefSeq" id="WP_011586346.1">
    <property type="nucleotide sequence ID" value="NC_008255.1"/>
</dbReference>
<dbReference type="InterPro" id="IPR041489">
    <property type="entry name" value="PDZ_6"/>
</dbReference>
<evidence type="ECO:0000256" key="10">
    <source>
        <dbReference type="ARBA" id="ARBA00023136"/>
    </source>
</evidence>
<proteinExistence type="inferred from homology"/>
<evidence type="ECO:0000256" key="5">
    <source>
        <dbReference type="ARBA" id="ARBA00022692"/>
    </source>
</evidence>
<dbReference type="InterPro" id="IPR036034">
    <property type="entry name" value="PDZ_sf"/>
</dbReference>
<dbReference type="Proteomes" id="UP000001822">
    <property type="component" value="Chromosome"/>
</dbReference>
<gene>
    <name evidence="13" type="primary">yaeL</name>
    <name evidence="13" type="ordered locus">CHU_2995</name>
</gene>
<dbReference type="InterPro" id="IPR001478">
    <property type="entry name" value="PDZ"/>
</dbReference>
<dbReference type="InterPro" id="IPR008915">
    <property type="entry name" value="Peptidase_M50"/>
</dbReference>
<evidence type="ECO:0000256" key="8">
    <source>
        <dbReference type="ARBA" id="ARBA00022989"/>
    </source>
</evidence>
<dbReference type="GO" id="GO:0046872">
    <property type="term" value="F:metal ion binding"/>
    <property type="evidence" value="ECO:0007669"/>
    <property type="project" value="UniProtKB-KW"/>
</dbReference>
<dbReference type="GO" id="GO:0006508">
    <property type="term" value="P:proteolysis"/>
    <property type="evidence" value="ECO:0007669"/>
    <property type="project" value="UniProtKB-KW"/>
</dbReference>
<dbReference type="EC" id="3.4.24.-" evidence="11"/>
<dbReference type="CDD" id="cd06163">
    <property type="entry name" value="S2P-M50_PDZ_RseP-like"/>
    <property type="match status" value="1"/>
</dbReference>
<keyword evidence="5 11" id="KW-0812">Transmembrane</keyword>
<keyword evidence="14" id="KW-1185">Reference proteome</keyword>
<evidence type="ECO:0000256" key="7">
    <source>
        <dbReference type="ARBA" id="ARBA00022833"/>
    </source>
</evidence>
<accession>A0A6N4SV00</accession>
<dbReference type="SUPFAM" id="SSF50156">
    <property type="entry name" value="PDZ domain-like"/>
    <property type="match status" value="2"/>
</dbReference>
<evidence type="ECO:0000256" key="4">
    <source>
        <dbReference type="ARBA" id="ARBA00022670"/>
    </source>
</evidence>
<dbReference type="SMART" id="SM00228">
    <property type="entry name" value="PDZ"/>
    <property type="match status" value="2"/>
</dbReference>